<feature type="region of interest" description="Disordered" evidence="3">
    <location>
        <begin position="526"/>
        <end position="645"/>
    </location>
</feature>
<protein>
    <recommendedName>
        <fullName evidence="6">Dapper homolog 2</fullName>
    </recommendedName>
</protein>
<proteinExistence type="inferred from homology"/>
<dbReference type="InterPro" id="IPR024843">
    <property type="entry name" value="Dapper"/>
</dbReference>
<keyword evidence="5" id="KW-1185">Reference proteome</keyword>
<name>A0A9D3PQF9_MEGAT</name>
<evidence type="ECO:0000256" key="2">
    <source>
        <dbReference type="ARBA" id="ARBA00023054"/>
    </source>
</evidence>
<dbReference type="AlphaFoldDB" id="A0A9D3PQF9"/>
<evidence type="ECO:0008006" key="6">
    <source>
        <dbReference type="Google" id="ProtNLM"/>
    </source>
</evidence>
<feature type="region of interest" description="Disordered" evidence="3">
    <location>
        <begin position="162"/>
        <end position="212"/>
    </location>
</feature>
<feature type="region of interest" description="Disordered" evidence="3">
    <location>
        <begin position="726"/>
        <end position="770"/>
    </location>
</feature>
<feature type="region of interest" description="Disordered" evidence="3">
    <location>
        <begin position="440"/>
        <end position="514"/>
    </location>
</feature>
<feature type="compositionally biased region" description="Low complexity" evidence="3">
    <location>
        <begin position="597"/>
        <end position="606"/>
    </location>
</feature>
<feature type="compositionally biased region" description="Polar residues" evidence="3">
    <location>
        <begin position="555"/>
        <end position="564"/>
    </location>
</feature>
<comment type="caution">
    <text evidence="4">The sequence shown here is derived from an EMBL/GenBank/DDBJ whole genome shotgun (WGS) entry which is preliminary data.</text>
</comment>
<gene>
    <name evidence="4" type="ORF">MATL_G00187420</name>
</gene>
<feature type="compositionally biased region" description="Polar residues" evidence="3">
    <location>
        <begin position="664"/>
        <end position="678"/>
    </location>
</feature>
<organism evidence="4 5">
    <name type="scientific">Megalops atlanticus</name>
    <name type="common">Tarpon</name>
    <name type="synonym">Clupea gigantea</name>
    <dbReference type="NCBI Taxonomy" id="7932"/>
    <lineage>
        <taxon>Eukaryota</taxon>
        <taxon>Metazoa</taxon>
        <taxon>Chordata</taxon>
        <taxon>Craniata</taxon>
        <taxon>Vertebrata</taxon>
        <taxon>Euteleostomi</taxon>
        <taxon>Actinopterygii</taxon>
        <taxon>Neopterygii</taxon>
        <taxon>Teleostei</taxon>
        <taxon>Elopiformes</taxon>
        <taxon>Megalopidae</taxon>
        <taxon>Megalops</taxon>
    </lineage>
</organism>
<feature type="compositionally biased region" description="Basic and acidic residues" evidence="3">
    <location>
        <begin position="565"/>
        <end position="576"/>
    </location>
</feature>
<feature type="compositionally biased region" description="Acidic residues" evidence="3">
    <location>
        <begin position="753"/>
        <end position="764"/>
    </location>
</feature>
<feature type="compositionally biased region" description="Polar residues" evidence="3">
    <location>
        <begin position="352"/>
        <end position="365"/>
    </location>
</feature>
<accession>A0A9D3PQF9</accession>
<evidence type="ECO:0000313" key="5">
    <source>
        <dbReference type="Proteomes" id="UP001046870"/>
    </source>
</evidence>
<dbReference type="EMBL" id="JAFDVH010000016">
    <property type="protein sequence ID" value="KAG7462687.1"/>
    <property type="molecule type" value="Genomic_DNA"/>
</dbReference>
<evidence type="ECO:0000313" key="4">
    <source>
        <dbReference type="EMBL" id="KAG7462687.1"/>
    </source>
</evidence>
<feature type="compositionally biased region" description="Low complexity" evidence="3">
    <location>
        <begin position="577"/>
        <end position="589"/>
    </location>
</feature>
<feature type="region of interest" description="Disordered" evidence="3">
    <location>
        <begin position="352"/>
        <end position="373"/>
    </location>
</feature>
<dbReference type="PANTHER" id="PTHR15919:SF13">
    <property type="entry name" value="DAPPER HOMOLOG 2"/>
    <property type="match status" value="1"/>
</dbReference>
<dbReference type="PANTHER" id="PTHR15919">
    <property type="entry name" value="DAPPER-RELATED"/>
    <property type="match status" value="1"/>
</dbReference>
<feature type="compositionally biased region" description="Pro residues" evidence="3">
    <location>
        <begin position="169"/>
        <end position="183"/>
    </location>
</feature>
<dbReference type="Proteomes" id="UP001046870">
    <property type="component" value="Chromosome 16"/>
</dbReference>
<sequence>MLSRKVSGAGLLSAAAGIDRGRVGERLQAALAGLQELHFLKERQGDKVFWALRMDRDETVSTTQPSAENPELGTEEQRLEATLTALKQQLSRLRRQDVGLKSHLQQLDQQISELKLDVCKVSTEQLESDSRPSSGFYDLSDGGSGSLSNSCTSVYSECLSSSQSNLHPAPCPPGPSPHCPPGHPEASRRRSADESATQGEPPRGGGVRLGSSWIRTGAAGADRARQRPVSTGDLDRMLIPGLGFYKSADTKKSPLSHNIRSSTVDPKFQNNLVSRSGTEVYRYPSPLHAVALQSPIFSLSGDVVTPAAGDARGTQDGAAPDSDSMQWRPGCTESRPVSYINKLLQCRQSKVNLQSEAGRDQTQPPMRSHSEATIGATRGSGLICGLAPRMQDHSLHQRSAELLTECSRLPQAPIFSQELVSSISHGSNIEEVVASCHYTHQSAPRDSNPKEVTAPSGQSSWAVEEGSRSSQVGGDTLRGETSDRKSAHRRAGPARSSSTEEGRGSEGPLSRTAQSEFVHAQFVPAGSQRVKVRQADRKTKAVRLRRKSCEKQRVTKQQPHLSSETGKEAGFREHKQAGAGRAAQRLAGSAGDGGGQSCSESSLSGSALPHHSRLQPQFEPGLRPNKAHRPQKQECVPADPGRRKQVARKWQSAVEISARINPAGSVQGQRTRETQAQGASRRAGMVRSRSRYPPRSESELSEYSADCTSLFHSTIAESSEGELSDFTANRFGDSESSHDSQSSSESDSSLSLEEGDEEEEEEEGGLVWAEAALGPTAAGLSLHQPRPEPPACRIKASRALKKKIRRFEPAALKVMTLV</sequence>
<dbReference type="GO" id="GO:1900108">
    <property type="term" value="P:negative regulation of nodal signaling pathway"/>
    <property type="evidence" value="ECO:0007669"/>
    <property type="project" value="TreeGrafter"/>
</dbReference>
<feature type="compositionally biased region" description="Low complexity" evidence="3">
    <location>
        <begin position="739"/>
        <end position="752"/>
    </location>
</feature>
<dbReference type="Pfam" id="PF15268">
    <property type="entry name" value="Dapper"/>
    <property type="match status" value="1"/>
</dbReference>
<evidence type="ECO:0000256" key="1">
    <source>
        <dbReference type="ARBA" id="ARBA00010807"/>
    </source>
</evidence>
<keyword evidence="2" id="KW-0175">Coiled coil</keyword>
<evidence type="ECO:0000256" key="3">
    <source>
        <dbReference type="SAM" id="MobiDB-lite"/>
    </source>
</evidence>
<comment type="similarity">
    <text evidence="1">Belongs to the dapper family.</text>
</comment>
<feature type="region of interest" description="Disordered" evidence="3">
    <location>
        <begin position="308"/>
        <end position="329"/>
    </location>
</feature>
<dbReference type="OrthoDB" id="9950432at2759"/>
<dbReference type="GO" id="GO:0005737">
    <property type="term" value="C:cytoplasm"/>
    <property type="evidence" value="ECO:0007669"/>
    <property type="project" value="TreeGrafter"/>
</dbReference>
<reference evidence="4" key="1">
    <citation type="submission" date="2021-01" db="EMBL/GenBank/DDBJ databases">
        <authorList>
            <person name="Zahm M."/>
            <person name="Roques C."/>
            <person name="Cabau C."/>
            <person name="Klopp C."/>
            <person name="Donnadieu C."/>
            <person name="Jouanno E."/>
            <person name="Lampietro C."/>
            <person name="Louis A."/>
            <person name="Herpin A."/>
            <person name="Echchiki A."/>
            <person name="Berthelot C."/>
            <person name="Parey E."/>
            <person name="Roest-Crollius H."/>
            <person name="Braasch I."/>
            <person name="Postlethwait J."/>
            <person name="Bobe J."/>
            <person name="Montfort J."/>
            <person name="Bouchez O."/>
            <person name="Begum T."/>
            <person name="Mejri S."/>
            <person name="Adams A."/>
            <person name="Chen W.-J."/>
            <person name="Guiguen Y."/>
        </authorList>
    </citation>
    <scope>NUCLEOTIDE SEQUENCE</scope>
    <source>
        <strain evidence="4">YG-15Mar2019-1</strain>
        <tissue evidence="4">Brain</tissue>
    </source>
</reference>
<feature type="region of interest" description="Disordered" evidence="3">
    <location>
        <begin position="658"/>
        <end position="702"/>
    </location>
</feature>